<gene>
    <name evidence="1" type="ORF">K4L44_07160</name>
</gene>
<keyword evidence="2" id="KW-1185">Reference proteome</keyword>
<organism evidence="1 2">
    <name type="scientific">Halosquirtibacter laminarini</name>
    <dbReference type="NCBI Taxonomy" id="3374600"/>
    <lineage>
        <taxon>Bacteria</taxon>
        <taxon>Pseudomonadati</taxon>
        <taxon>Bacteroidota</taxon>
        <taxon>Bacteroidia</taxon>
        <taxon>Marinilabiliales</taxon>
        <taxon>Prolixibacteraceae</taxon>
        <taxon>Halosquirtibacter</taxon>
    </lineage>
</organism>
<reference evidence="1" key="1">
    <citation type="submission" date="2021-08" db="EMBL/GenBank/DDBJ databases">
        <title>Novel anaerobic bacterium isolated from sea squirt in East Sea, Republic of Korea.</title>
        <authorList>
            <person name="Nguyen T.H."/>
            <person name="Li Z."/>
            <person name="Lee Y.-J."/>
            <person name="Ko J."/>
            <person name="Kim S.-G."/>
        </authorList>
    </citation>
    <scope>NUCLEOTIDE SEQUENCE</scope>
    <source>
        <strain evidence="1">KCTC 25031</strain>
    </source>
</reference>
<evidence type="ECO:0000313" key="2">
    <source>
        <dbReference type="Proteomes" id="UP000826212"/>
    </source>
</evidence>
<name>A0AC61NPM5_9BACT</name>
<sequence length="409" mass="44550">MTKTKISIHWQILIALCLSVLFGYYLKDYVPYVSWMGDIFLRSLKMIVIPLVLTSVASGIAKLGETDGFKRLGLKTLLYYLTTSIFAILGGLFFSNILKPGVGFTPTETSSSEVTSSLTSANSTSIKDTLIHIVPDNIFSSFYHSELLSIIFFAIVIGIFIPKLKKRDSEMLIGILEASFELFMKITMFIIKLAPYGIFGLISKVVAEQEDMSGMLSSLGIFMVSVLSALFVHFVIVIPLMVRFIGKANPIKHFDNMSTALLTAFSTASSAAALPLTMEATHEESGVSKKITNFTLPVGATVNMDGTAIYICAVVMFIAQLKGVDLSFYQQFVILISALLTSIGTAAIPMGSLVVITIILDLLNLPIEMVAVVLPVDRLLDMFRTATNVWSDSCGAVIVAKTEGETLHV</sequence>
<proteinExistence type="predicted"/>
<evidence type="ECO:0000313" key="1">
    <source>
        <dbReference type="EMBL" id="QZE15605.1"/>
    </source>
</evidence>
<accession>A0AC61NPM5</accession>
<dbReference type="EMBL" id="CP081303">
    <property type="protein sequence ID" value="QZE15605.1"/>
    <property type="molecule type" value="Genomic_DNA"/>
</dbReference>
<dbReference type="Proteomes" id="UP000826212">
    <property type="component" value="Chromosome"/>
</dbReference>
<protein>
    <submittedName>
        <fullName evidence="1">Dicarboxylate/amino acid:cation symporter</fullName>
    </submittedName>
</protein>